<name>A0A316YRQ7_9BASI</name>
<dbReference type="OrthoDB" id="10663405at2759"/>
<dbReference type="Proteomes" id="UP000245768">
    <property type="component" value="Unassembled WGS sequence"/>
</dbReference>
<dbReference type="AlphaFoldDB" id="A0A316YRQ7"/>
<accession>A0A316YRQ7</accession>
<feature type="compositionally biased region" description="Basic and acidic residues" evidence="1">
    <location>
        <begin position="449"/>
        <end position="462"/>
    </location>
</feature>
<proteinExistence type="predicted"/>
<gene>
    <name evidence="2" type="ORF">FA10DRAFT_300540</name>
</gene>
<dbReference type="EMBL" id="KZ819635">
    <property type="protein sequence ID" value="PWN91989.1"/>
    <property type="molecule type" value="Genomic_DNA"/>
</dbReference>
<dbReference type="InParanoid" id="A0A316YRQ7"/>
<reference evidence="2 3" key="1">
    <citation type="journal article" date="2018" name="Mol. Biol. Evol.">
        <title>Broad Genomic Sampling Reveals a Smut Pathogenic Ancestry of the Fungal Clade Ustilaginomycotina.</title>
        <authorList>
            <person name="Kijpornyongpan T."/>
            <person name="Mondo S.J."/>
            <person name="Barry K."/>
            <person name="Sandor L."/>
            <person name="Lee J."/>
            <person name="Lipzen A."/>
            <person name="Pangilinan J."/>
            <person name="LaButti K."/>
            <person name="Hainaut M."/>
            <person name="Henrissat B."/>
            <person name="Grigoriev I.V."/>
            <person name="Spatafora J.W."/>
            <person name="Aime M.C."/>
        </authorList>
    </citation>
    <scope>NUCLEOTIDE SEQUENCE [LARGE SCALE GENOMIC DNA]</scope>
    <source>
        <strain evidence="2 3">MCA 4198</strain>
    </source>
</reference>
<sequence length="462" mass="49863">MLARTVGSQLRTAGRALRPELALQSRIAAARTPVAAPSRGFGWSPCAHAKKRDSRAASKEEDDDAFIDVEAEDEGDLFSVSDSVSTSGPVESTLPTRETFRQSYNELAPQVEAKLIAMAEGSTNEPPRLSAFRNLSGAASSIDELRNCLSIAARWNDLGERRRLGIHKLNVVDGRVFARQALKQGLPELALYAALHRAKTGLDYDLALLRMIQTGLVTKLVRTSQLPQEEAKVVFLESEQIEGTVETREPWMGAQSAASGEGESEGEAGENQREATTTGEDVDAQRGLLSLIDRTLVLTSATSAFSRKGLVDIYCLMLSIDAHLQPVQPQEPTAFNTEQVRPRLERAIDVLLSTMSQTDPTTLQRLNSLTDTQRLSLGEALQSLSTYTSQDADVLSVLKQIKAANDEASAASAAAKVAKAEAEAAAAAAAAEAEEKARKAASALSQSQSEREWLGKKDEFRV</sequence>
<keyword evidence="3" id="KW-1185">Reference proteome</keyword>
<organism evidence="2 3">
    <name type="scientific">Acaromyces ingoldii</name>
    <dbReference type="NCBI Taxonomy" id="215250"/>
    <lineage>
        <taxon>Eukaryota</taxon>
        <taxon>Fungi</taxon>
        <taxon>Dikarya</taxon>
        <taxon>Basidiomycota</taxon>
        <taxon>Ustilaginomycotina</taxon>
        <taxon>Exobasidiomycetes</taxon>
        <taxon>Exobasidiales</taxon>
        <taxon>Cryptobasidiaceae</taxon>
        <taxon>Acaromyces</taxon>
    </lineage>
</organism>
<evidence type="ECO:0000256" key="1">
    <source>
        <dbReference type="SAM" id="MobiDB-lite"/>
    </source>
</evidence>
<protein>
    <submittedName>
        <fullName evidence="2">Uncharacterized protein</fullName>
    </submittedName>
</protein>
<feature type="region of interest" description="Disordered" evidence="1">
    <location>
        <begin position="439"/>
        <end position="462"/>
    </location>
</feature>
<dbReference type="RefSeq" id="XP_025379187.1">
    <property type="nucleotide sequence ID" value="XM_025524862.1"/>
</dbReference>
<evidence type="ECO:0000313" key="2">
    <source>
        <dbReference type="EMBL" id="PWN91989.1"/>
    </source>
</evidence>
<dbReference type="GeneID" id="37046778"/>
<feature type="region of interest" description="Disordered" evidence="1">
    <location>
        <begin position="246"/>
        <end position="282"/>
    </location>
</feature>
<evidence type="ECO:0000313" key="3">
    <source>
        <dbReference type="Proteomes" id="UP000245768"/>
    </source>
</evidence>
<feature type="region of interest" description="Disordered" evidence="1">
    <location>
        <begin position="36"/>
        <end position="63"/>
    </location>
</feature>